<evidence type="ECO:0000313" key="3">
    <source>
        <dbReference type="Proteomes" id="UP000562395"/>
    </source>
</evidence>
<gene>
    <name evidence="2" type="ORF">GGQ88_003503</name>
</gene>
<evidence type="ECO:0000313" key="2">
    <source>
        <dbReference type="EMBL" id="MBB3862205.1"/>
    </source>
</evidence>
<keyword evidence="3" id="KW-1185">Reference proteome</keyword>
<dbReference type="EMBL" id="JACICY010000011">
    <property type="protein sequence ID" value="MBB3862205.1"/>
    <property type="molecule type" value="Genomic_DNA"/>
</dbReference>
<keyword evidence="1" id="KW-0472">Membrane</keyword>
<accession>A0A7W6EXL5</accession>
<organism evidence="2 3">
    <name type="scientific">Novosphingobium hassiacum</name>
    <dbReference type="NCBI Taxonomy" id="173676"/>
    <lineage>
        <taxon>Bacteria</taxon>
        <taxon>Pseudomonadati</taxon>
        <taxon>Pseudomonadota</taxon>
        <taxon>Alphaproteobacteria</taxon>
        <taxon>Sphingomonadales</taxon>
        <taxon>Sphingomonadaceae</taxon>
        <taxon>Novosphingobium</taxon>
    </lineage>
</organism>
<evidence type="ECO:0000256" key="1">
    <source>
        <dbReference type="SAM" id="Phobius"/>
    </source>
</evidence>
<keyword evidence="1" id="KW-1133">Transmembrane helix</keyword>
<dbReference type="Proteomes" id="UP000562395">
    <property type="component" value="Unassembled WGS sequence"/>
</dbReference>
<sequence>MSESTARAPDRLALSDGKFIATREMMAALGRSAVHACKYRVDSADDAAGTLTFTTGVTMGSWTGVSGTIIYREASPYLFEVIGSAKQNVKGGQVVALDLFGEAKGKVDNVIAEMRRQASAGDVAPVSAESSAATGCAVLLFGLAFVPAALVVGHFV</sequence>
<keyword evidence="1" id="KW-0812">Transmembrane</keyword>
<reference evidence="2 3" key="1">
    <citation type="submission" date="2020-08" db="EMBL/GenBank/DDBJ databases">
        <title>Genomic Encyclopedia of Type Strains, Phase IV (KMG-IV): sequencing the most valuable type-strain genomes for metagenomic binning, comparative biology and taxonomic classification.</title>
        <authorList>
            <person name="Goeker M."/>
        </authorList>
    </citation>
    <scope>NUCLEOTIDE SEQUENCE [LARGE SCALE GENOMIC DNA]</scope>
    <source>
        <strain evidence="2 3">DSM 14552</strain>
    </source>
</reference>
<feature type="transmembrane region" description="Helical" evidence="1">
    <location>
        <begin position="132"/>
        <end position="152"/>
    </location>
</feature>
<dbReference type="RefSeq" id="WP_183614701.1">
    <property type="nucleotide sequence ID" value="NZ_JACICY010000011.1"/>
</dbReference>
<comment type="caution">
    <text evidence="2">The sequence shown here is derived from an EMBL/GenBank/DDBJ whole genome shotgun (WGS) entry which is preliminary data.</text>
</comment>
<dbReference type="AlphaFoldDB" id="A0A7W6EXL5"/>
<protein>
    <submittedName>
        <fullName evidence="2">Uncharacterized protein</fullName>
    </submittedName>
</protein>
<proteinExistence type="predicted"/>
<name>A0A7W6EXL5_9SPHN</name>